<accession>A0A2P2PDI5</accession>
<proteinExistence type="predicted"/>
<protein>
    <submittedName>
        <fullName evidence="1">Uncharacterized protein</fullName>
    </submittedName>
</protein>
<evidence type="ECO:0000313" key="1">
    <source>
        <dbReference type="EMBL" id="MBX52729.1"/>
    </source>
</evidence>
<organism evidence="1">
    <name type="scientific">Rhizophora mucronata</name>
    <name type="common">Asiatic mangrove</name>
    <dbReference type="NCBI Taxonomy" id="61149"/>
    <lineage>
        <taxon>Eukaryota</taxon>
        <taxon>Viridiplantae</taxon>
        <taxon>Streptophyta</taxon>
        <taxon>Embryophyta</taxon>
        <taxon>Tracheophyta</taxon>
        <taxon>Spermatophyta</taxon>
        <taxon>Magnoliopsida</taxon>
        <taxon>eudicotyledons</taxon>
        <taxon>Gunneridae</taxon>
        <taxon>Pentapetalae</taxon>
        <taxon>rosids</taxon>
        <taxon>fabids</taxon>
        <taxon>Malpighiales</taxon>
        <taxon>Rhizophoraceae</taxon>
        <taxon>Rhizophora</taxon>
    </lineage>
</organism>
<reference evidence="1" key="1">
    <citation type="submission" date="2018-02" db="EMBL/GenBank/DDBJ databases">
        <title>Rhizophora mucronata_Transcriptome.</title>
        <authorList>
            <person name="Meera S.P."/>
            <person name="Sreeshan A."/>
            <person name="Augustine A."/>
        </authorList>
    </citation>
    <scope>NUCLEOTIDE SEQUENCE</scope>
    <source>
        <tissue evidence="1">Leaf</tissue>
    </source>
</reference>
<sequence>MESPIVINSQAIIELKCSHKCMDHFSVSDQIYFFNFLHCMKCACIAGQL</sequence>
<dbReference type="EMBL" id="GGEC01072245">
    <property type="protein sequence ID" value="MBX52729.1"/>
    <property type="molecule type" value="Transcribed_RNA"/>
</dbReference>
<dbReference type="AlphaFoldDB" id="A0A2P2PDI5"/>
<name>A0A2P2PDI5_RHIMU</name>